<reference evidence="2" key="1">
    <citation type="submission" date="2021-01" db="EMBL/GenBank/DDBJ databases">
        <title>Caligus Genome Assembly.</title>
        <authorList>
            <person name="Gallardo-Escarate C."/>
        </authorList>
    </citation>
    <scope>NUCLEOTIDE SEQUENCE [LARGE SCALE GENOMIC DNA]</scope>
</reference>
<evidence type="ECO:0000313" key="1">
    <source>
        <dbReference type="EMBL" id="QQP38127.1"/>
    </source>
</evidence>
<dbReference type="AlphaFoldDB" id="A0A7T8JWT9"/>
<keyword evidence="2" id="KW-1185">Reference proteome</keyword>
<name>A0A7T8JWT9_CALRO</name>
<sequence>MNREIRFALAHAAGRRKEERMNNPDEEEDFLFLNNGGCNMYLEEEEEEDVLRIQRIDSRDVVYEPKRKSASTWGSISWGISW</sequence>
<protein>
    <submittedName>
        <fullName evidence="1">Serine/threonine kinase 11</fullName>
    </submittedName>
</protein>
<dbReference type="Proteomes" id="UP000595437">
    <property type="component" value="Chromosome 13"/>
</dbReference>
<dbReference type="GO" id="GO:0016301">
    <property type="term" value="F:kinase activity"/>
    <property type="evidence" value="ECO:0007669"/>
    <property type="project" value="UniProtKB-KW"/>
</dbReference>
<evidence type="ECO:0000313" key="2">
    <source>
        <dbReference type="Proteomes" id="UP000595437"/>
    </source>
</evidence>
<organism evidence="1 2">
    <name type="scientific">Caligus rogercresseyi</name>
    <name type="common">Sea louse</name>
    <dbReference type="NCBI Taxonomy" id="217165"/>
    <lineage>
        <taxon>Eukaryota</taxon>
        <taxon>Metazoa</taxon>
        <taxon>Ecdysozoa</taxon>
        <taxon>Arthropoda</taxon>
        <taxon>Crustacea</taxon>
        <taxon>Multicrustacea</taxon>
        <taxon>Hexanauplia</taxon>
        <taxon>Copepoda</taxon>
        <taxon>Siphonostomatoida</taxon>
        <taxon>Caligidae</taxon>
        <taxon>Caligus</taxon>
    </lineage>
</organism>
<keyword evidence="1" id="KW-0808">Transferase</keyword>
<accession>A0A7T8JWT9</accession>
<proteinExistence type="predicted"/>
<dbReference type="EMBL" id="CP045902">
    <property type="protein sequence ID" value="QQP38127.1"/>
    <property type="molecule type" value="Genomic_DNA"/>
</dbReference>
<keyword evidence="1" id="KW-0418">Kinase</keyword>
<gene>
    <name evidence="1" type="ORF">FKW44_018622</name>
</gene>